<name>A0ABY3G864_9BACT</name>
<protein>
    <recommendedName>
        <fullName evidence="9">ATP-dependent dethiobiotin synthetase BioD</fullName>
        <ecNumber evidence="9">6.3.3.3</ecNumber>
    </recommendedName>
    <alternativeName>
        <fullName evidence="9">DTB synthetase</fullName>
        <shortName evidence="9">DTBS</shortName>
    </alternativeName>
    <alternativeName>
        <fullName evidence="9">Dethiobiotin synthase</fullName>
    </alternativeName>
</protein>
<keyword evidence="2 9" id="KW-0436">Ligase</keyword>
<organism evidence="10 11">
    <name type="scientific">Campylobacter lanienae</name>
    <dbReference type="NCBI Taxonomy" id="75658"/>
    <lineage>
        <taxon>Bacteria</taxon>
        <taxon>Pseudomonadati</taxon>
        <taxon>Campylobacterota</taxon>
        <taxon>Epsilonproteobacteria</taxon>
        <taxon>Campylobacterales</taxon>
        <taxon>Campylobacteraceae</taxon>
        <taxon>Campylobacter</taxon>
    </lineage>
</organism>
<evidence type="ECO:0000256" key="2">
    <source>
        <dbReference type="ARBA" id="ARBA00022598"/>
    </source>
</evidence>
<dbReference type="EC" id="6.3.3.3" evidence="9"/>
<evidence type="ECO:0000256" key="7">
    <source>
        <dbReference type="ARBA" id="ARBA00022842"/>
    </source>
</evidence>
<evidence type="ECO:0000256" key="5">
    <source>
        <dbReference type="ARBA" id="ARBA00022756"/>
    </source>
</evidence>
<comment type="similarity">
    <text evidence="9">Belongs to the dethiobiotin synthetase family.</text>
</comment>
<reference evidence="10 11" key="1">
    <citation type="submission" date="2019-07" db="EMBL/GenBank/DDBJ databases">
        <title>Rapid identification of Enteric Bacteria from Whole Genome Sequences (WGS) using Average Nucleotide Identity (ANI).</title>
        <authorList>
            <person name="Lane C."/>
        </authorList>
    </citation>
    <scope>NUCLEOTIDE SEQUENCE [LARGE SCALE GENOMIC DNA]</scope>
    <source>
        <strain evidence="10 11">2013D-9588</strain>
    </source>
</reference>
<dbReference type="NCBIfam" id="TIGR00347">
    <property type="entry name" value="bioD"/>
    <property type="match status" value="1"/>
</dbReference>
<dbReference type="Gene3D" id="3.40.50.300">
    <property type="entry name" value="P-loop containing nucleotide triphosphate hydrolases"/>
    <property type="match status" value="1"/>
</dbReference>
<dbReference type="InterPro" id="IPR004472">
    <property type="entry name" value="DTB_synth_BioD"/>
</dbReference>
<dbReference type="PANTHER" id="PTHR43210:SF2">
    <property type="entry name" value="ATP-DEPENDENT DETHIOBIOTIN SYNTHETASE BIOD 2"/>
    <property type="match status" value="1"/>
</dbReference>
<comment type="subcellular location">
    <subcellularLocation>
        <location evidence="9">Cytoplasm</location>
    </subcellularLocation>
</comment>
<dbReference type="EMBL" id="VOAV01000032">
    <property type="protein sequence ID" value="TWO27671.1"/>
    <property type="molecule type" value="Genomic_DNA"/>
</dbReference>
<evidence type="ECO:0000313" key="10">
    <source>
        <dbReference type="EMBL" id="TWO27671.1"/>
    </source>
</evidence>
<evidence type="ECO:0000313" key="11">
    <source>
        <dbReference type="Proteomes" id="UP000321599"/>
    </source>
</evidence>
<feature type="binding site" evidence="9">
    <location>
        <begin position="26"/>
        <end position="31"/>
    </location>
    <ligand>
        <name>ATP</name>
        <dbReference type="ChEBI" id="CHEBI:30616"/>
    </ligand>
</feature>
<feature type="binding site" evidence="9">
    <location>
        <position position="69"/>
    </location>
    <ligand>
        <name>Mg(2+)</name>
        <dbReference type="ChEBI" id="CHEBI:18420"/>
    </ligand>
</feature>
<feature type="binding site" evidence="9">
    <location>
        <position position="55"/>
    </location>
    <ligand>
        <name>substrate</name>
    </ligand>
</feature>
<comment type="catalytic activity">
    <reaction evidence="9">
        <text>(7R,8S)-7,8-diammoniononanoate + CO2 + ATP = (4R,5S)-dethiobiotin + ADP + phosphate + 3 H(+)</text>
        <dbReference type="Rhea" id="RHEA:15805"/>
        <dbReference type="ChEBI" id="CHEBI:15378"/>
        <dbReference type="ChEBI" id="CHEBI:16526"/>
        <dbReference type="ChEBI" id="CHEBI:30616"/>
        <dbReference type="ChEBI" id="CHEBI:43474"/>
        <dbReference type="ChEBI" id="CHEBI:149469"/>
        <dbReference type="ChEBI" id="CHEBI:149473"/>
        <dbReference type="ChEBI" id="CHEBI:456216"/>
        <dbReference type="EC" id="6.3.3.3"/>
    </reaction>
</comment>
<comment type="pathway">
    <text evidence="9">Cofactor biosynthesis; biotin biosynthesis; biotin from 7,8-diaminononanoate: step 1/2.</text>
</comment>
<feature type="binding site" evidence="9">
    <location>
        <position position="69"/>
    </location>
    <ligand>
        <name>ATP</name>
        <dbReference type="ChEBI" id="CHEBI:30616"/>
    </ligand>
</feature>
<evidence type="ECO:0000256" key="6">
    <source>
        <dbReference type="ARBA" id="ARBA00022840"/>
    </source>
</evidence>
<evidence type="ECO:0000256" key="1">
    <source>
        <dbReference type="ARBA" id="ARBA00022490"/>
    </source>
</evidence>
<keyword evidence="1 9" id="KW-0963">Cytoplasm</keyword>
<dbReference type="Pfam" id="PF13500">
    <property type="entry name" value="AAA_26"/>
    <property type="match status" value="1"/>
</dbReference>
<sequence>MLKYKFRISKGKQVSKKIFILGTGTDVGKSYISALMVKKMREFGLNIGYFKPVSSGNLLCDDGDIIPLDVKFVREFAKIELSYSQMSEYNFIKPYSPHLSAINEKKQVNLDKILAKLKILDGICDFLVIEGAGGAICPFRYDEAKLMLLDILKAINSSVIIVSDAGLGAINQVGLTSFYLSQNRIDIKGVILNNFDENCPICIDNKKMIKELFSLEILSCVKRDELSLEINKNDILNIFN</sequence>
<feature type="active site" evidence="9">
    <location>
        <position position="51"/>
    </location>
</feature>
<keyword evidence="5 9" id="KW-0093">Biotin biosynthesis</keyword>
<dbReference type="GO" id="GO:0004141">
    <property type="term" value="F:dethiobiotin synthase activity"/>
    <property type="evidence" value="ECO:0007669"/>
    <property type="project" value="UniProtKB-EC"/>
</dbReference>
<keyword evidence="3 9" id="KW-0479">Metal-binding</keyword>
<accession>A0ABY3G864</accession>
<evidence type="ECO:0000256" key="8">
    <source>
        <dbReference type="ARBA" id="ARBA00047386"/>
    </source>
</evidence>
<comment type="function">
    <text evidence="9">Catalyzes a mechanistically unusual reaction, the ATP-dependent insertion of CO2 between the N7 and N8 nitrogen atoms of 7,8-diaminopelargonic acid (DAPA, also called 7,8-diammoniononanoate) to form a ureido ring.</text>
</comment>
<keyword evidence="6 9" id="KW-0067">ATP-binding</keyword>
<dbReference type="PANTHER" id="PTHR43210">
    <property type="entry name" value="DETHIOBIOTIN SYNTHETASE"/>
    <property type="match status" value="1"/>
</dbReference>
<dbReference type="Proteomes" id="UP000321599">
    <property type="component" value="Unassembled WGS sequence"/>
</dbReference>
<dbReference type="PIRSF" id="PIRSF006755">
    <property type="entry name" value="DTB_synth"/>
    <property type="match status" value="1"/>
</dbReference>
<dbReference type="HAMAP" id="MF_00336">
    <property type="entry name" value="BioD"/>
    <property type="match status" value="1"/>
</dbReference>
<dbReference type="InterPro" id="IPR027417">
    <property type="entry name" value="P-loop_NTPase"/>
</dbReference>
<feature type="binding site" evidence="9">
    <location>
        <position position="130"/>
    </location>
    <ligand>
        <name>Mg(2+)</name>
        <dbReference type="ChEBI" id="CHEBI:18420"/>
    </ligand>
</feature>
<evidence type="ECO:0000256" key="3">
    <source>
        <dbReference type="ARBA" id="ARBA00022723"/>
    </source>
</evidence>
<dbReference type="SUPFAM" id="SSF52540">
    <property type="entry name" value="P-loop containing nucleoside triphosphate hydrolases"/>
    <property type="match status" value="1"/>
</dbReference>
<gene>
    <name evidence="9 10" type="primary">bioD</name>
    <name evidence="10" type="ORF">XK09_07960</name>
</gene>
<keyword evidence="7 9" id="KW-0460">Magnesium</keyword>
<feature type="binding site" evidence="9">
    <location>
        <begin position="193"/>
        <end position="194"/>
    </location>
    <ligand>
        <name>ATP</name>
        <dbReference type="ChEBI" id="CHEBI:30616"/>
    </ligand>
</feature>
<dbReference type="CDD" id="cd03109">
    <property type="entry name" value="DTBS"/>
    <property type="match status" value="1"/>
</dbReference>
<comment type="subunit">
    <text evidence="9">Homodimer.</text>
</comment>
<feature type="binding site" evidence="9">
    <location>
        <position position="30"/>
    </location>
    <ligand>
        <name>Mg(2+)</name>
        <dbReference type="ChEBI" id="CHEBI:18420"/>
    </ligand>
</feature>
<proteinExistence type="inferred from homology"/>
<evidence type="ECO:0000256" key="9">
    <source>
        <dbReference type="HAMAP-Rule" id="MF_00336"/>
    </source>
</evidence>
<keyword evidence="4 9" id="KW-0547">Nucleotide-binding</keyword>
<comment type="cofactor">
    <cofactor evidence="9">
        <name>Mg(2+)</name>
        <dbReference type="ChEBI" id="CHEBI:18420"/>
    </cofactor>
</comment>
<comment type="caution">
    <text evidence="9">Lacks conserved residue(s) required for the propagation of feature annotation.</text>
</comment>
<comment type="caution">
    <text evidence="10">The sequence shown here is derived from an EMBL/GenBank/DDBJ whole genome shotgun (WGS) entry which is preliminary data.</text>
</comment>
<keyword evidence="11" id="KW-1185">Reference proteome</keyword>
<evidence type="ECO:0000256" key="4">
    <source>
        <dbReference type="ARBA" id="ARBA00022741"/>
    </source>
</evidence>
<comment type="catalytic activity">
    <reaction evidence="8">
        <text>(7R,8S)-8-amino-7-(carboxyamino)nonanoate + ATP = (4R,5S)-dethiobiotin + ADP + phosphate + H(+)</text>
        <dbReference type="Rhea" id="RHEA:63684"/>
        <dbReference type="ChEBI" id="CHEBI:15378"/>
        <dbReference type="ChEBI" id="CHEBI:30616"/>
        <dbReference type="ChEBI" id="CHEBI:43474"/>
        <dbReference type="ChEBI" id="CHEBI:149470"/>
        <dbReference type="ChEBI" id="CHEBI:149473"/>
        <dbReference type="ChEBI" id="CHEBI:456216"/>
    </reaction>
</comment>
<feature type="binding site" evidence="9">
    <location>
        <begin position="130"/>
        <end position="133"/>
    </location>
    <ligand>
        <name>ATP</name>
        <dbReference type="ChEBI" id="CHEBI:30616"/>
    </ligand>
</feature>